<dbReference type="Proteomes" id="UP000030708">
    <property type="component" value="Unassembled WGS sequence"/>
</dbReference>
<feature type="region of interest" description="Disordered" evidence="1">
    <location>
        <begin position="215"/>
        <end position="258"/>
    </location>
</feature>
<dbReference type="eggNOG" id="ENOG502QYZI">
    <property type="taxonomic scope" value="Eukaryota"/>
</dbReference>
<protein>
    <submittedName>
        <fullName evidence="3">Uncharacterized protein</fullName>
    </submittedName>
</protein>
<accession>A0A024WBK9</accession>
<dbReference type="AlphaFoldDB" id="A0A024WBK9"/>
<reference evidence="3 4" key="1">
    <citation type="submission" date="2013-02" db="EMBL/GenBank/DDBJ databases">
        <title>The Genome Annotation of Plasmodium falciparum Tanzania (2000708).</title>
        <authorList>
            <consortium name="The Broad Institute Genome Sequencing Platform"/>
            <consortium name="The Broad Institute Genome Sequencing Center for Infectious Disease"/>
            <person name="Neafsey D."/>
            <person name="Hoffman S."/>
            <person name="Volkman S."/>
            <person name="Rosenthal P."/>
            <person name="Walker B."/>
            <person name="Young S.K."/>
            <person name="Zeng Q."/>
            <person name="Gargeya S."/>
            <person name="Fitzgerald M."/>
            <person name="Haas B."/>
            <person name="Abouelleil A."/>
            <person name="Allen A.W."/>
            <person name="Alvarado L."/>
            <person name="Arachchi H.M."/>
            <person name="Berlin A.M."/>
            <person name="Chapman S.B."/>
            <person name="Gainer-Dewar J."/>
            <person name="Goldberg J."/>
            <person name="Griggs A."/>
            <person name="Gujja S."/>
            <person name="Hansen M."/>
            <person name="Howarth C."/>
            <person name="Imamovic A."/>
            <person name="Ireland A."/>
            <person name="Larimer J."/>
            <person name="McCowan C."/>
            <person name="Murphy C."/>
            <person name="Pearson M."/>
            <person name="Poon T.W."/>
            <person name="Priest M."/>
            <person name="Roberts A."/>
            <person name="Saif S."/>
            <person name="Shea T."/>
            <person name="Sisk P."/>
            <person name="Sykes S."/>
            <person name="Wortman J."/>
            <person name="Nusbaum C."/>
            <person name="Birren B."/>
        </authorList>
    </citation>
    <scope>NUCLEOTIDE SEQUENCE [LARGE SCALE GENOMIC DNA]</scope>
    <source>
        <strain evidence="4">Tanzania (2000708)</strain>
    </source>
</reference>
<keyword evidence="2" id="KW-0812">Transmembrane</keyword>
<gene>
    <name evidence="3" type="ORF">PFTANZ_01528</name>
</gene>
<keyword evidence="2" id="KW-0472">Membrane</keyword>
<feature type="transmembrane region" description="Helical" evidence="2">
    <location>
        <begin position="21"/>
        <end position="41"/>
    </location>
</feature>
<reference evidence="3 4" key="2">
    <citation type="submission" date="2013-02" db="EMBL/GenBank/DDBJ databases">
        <title>The Genome Sequence of Plasmodium falciparum Tanzania (2000708).</title>
        <authorList>
            <consortium name="The Broad Institute Genome Sequencing Platform"/>
            <consortium name="The Broad Institute Genome Sequencing Center for Infectious Disease"/>
            <person name="Neafsey D."/>
            <person name="Cheeseman I."/>
            <person name="Volkman S."/>
            <person name="Adams J."/>
            <person name="Walker B."/>
            <person name="Young S.K."/>
            <person name="Zeng Q."/>
            <person name="Gargeya S."/>
            <person name="Fitzgerald M."/>
            <person name="Haas B."/>
            <person name="Abouelleil A."/>
            <person name="Alvarado L."/>
            <person name="Arachchi H.M."/>
            <person name="Berlin A.M."/>
            <person name="Chapman S.B."/>
            <person name="Dewar J."/>
            <person name="Goldberg J."/>
            <person name="Griggs A."/>
            <person name="Gujja S."/>
            <person name="Hansen M."/>
            <person name="Howarth C."/>
            <person name="Imamovic A."/>
            <person name="Larimer J."/>
            <person name="McCowan C."/>
            <person name="Murphy C."/>
            <person name="Neiman D."/>
            <person name="Pearson M."/>
            <person name="Priest M."/>
            <person name="Roberts A."/>
            <person name="Saif S."/>
            <person name="Shea T."/>
            <person name="Sisk P."/>
            <person name="Sykes S."/>
            <person name="Wortman J."/>
            <person name="Nusbaum C."/>
            <person name="Birren B."/>
        </authorList>
    </citation>
    <scope>NUCLEOTIDE SEQUENCE [LARGE SCALE GENOMIC DNA]</scope>
    <source>
        <strain evidence="4">Tanzania (2000708)</strain>
    </source>
</reference>
<feature type="compositionally biased region" description="Basic and acidic residues" evidence="1">
    <location>
        <begin position="215"/>
        <end position="226"/>
    </location>
</feature>
<organism evidence="3 4">
    <name type="scientific">Plasmodium falciparum Tanzania</name>
    <name type="common">2000708</name>
    <dbReference type="NCBI Taxonomy" id="1036725"/>
    <lineage>
        <taxon>Eukaryota</taxon>
        <taxon>Sar</taxon>
        <taxon>Alveolata</taxon>
        <taxon>Apicomplexa</taxon>
        <taxon>Aconoidasida</taxon>
        <taxon>Haemosporida</taxon>
        <taxon>Plasmodiidae</taxon>
        <taxon>Plasmodium</taxon>
        <taxon>Plasmodium (Laverania)</taxon>
    </lineage>
</organism>
<evidence type="ECO:0000313" key="4">
    <source>
        <dbReference type="Proteomes" id="UP000030708"/>
    </source>
</evidence>
<proteinExistence type="predicted"/>
<evidence type="ECO:0000256" key="1">
    <source>
        <dbReference type="SAM" id="MobiDB-lite"/>
    </source>
</evidence>
<evidence type="ECO:0000256" key="2">
    <source>
        <dbReference type="SAM" id="Phobius"/>
    </source>
</evidence>
<dbReference type="OrthoDB" id="370114at2759"/>
<sequence>MDDFYIRDYNALKKTKERIMNINILFILHLFIMIVYCSEIVDYEKIQKIVNEADGCSSDDVDYMNNYINKLYWIWTDNFFRYLRIKTYIYENEEIYESINNNIIINNSFNNILGLFNDNFIQYKQRDEYTRRALLILSNEQSLKKFIRKHVPKRKIKFFQKLSTEKLLKLLSDEKKNLINSYEKYKMFDQFRDVANSKYYYQKELLDSKSEIKTEDNIYPDKKNNPKDNNNNNNNNNNSNNNNSNNNNSNNNNNNNNINNNYLVKNVLTLDINNIPVTKELYFDYYDNNKWNKYFYSDEDEDKLIT</sequence>
<name>A0A024WBK9_PLAFA</name>
<evidence type="ECO:0000313" key="3">
    <source>
        <dbReference type="EMBL" id="ETW37765.1"/>
    </source>
</evidence>
<feature type="compositionally biased region" description="Low complexity" evidence="1">
    <location>
        <begin position="229"/>
        <end position="258"/>
    </location>
</feature>
<keyword evidence="2" id="KW-1133">Transmembrane helix</keyword>
<dbReference type="EMBL" id="KI926340">
    <property type="protein sequence ID" value="ETW37765.1"/>
    <property type="molecule type" value="Genomic_DNA"/>
</dbReference>